<organism evidence="17 18">
    <name type="scientific">Sitophilus oryzae</name>
    <name type="common">Rice weevil</name>
    <name type="synonym">Curculio oryzae</name>
    <dbReference type="NCBI Taxonomy" id="7048"/>
    <lineage>
        <taxon>Eukaryota</taxon>
        <taxon>Metazoa</taxon>
        <taxon>Ecdysozoa</taxon>
        <taxon>Arthropoda</taxon>
        <taxon>Hexapoda</taxon>
        <taxon>Insecta</taxon>
        <taxon>Pterygota</taxon>
        <taxon>Neoptera</taxon>
        <taxon>Endopterygota</taxon>
        <taxon>Coleoptera</taxon>
        <taxon>Polyphaga</taxon>
        <taxon>Cucujiformia</taxon>
        <taxon>Curculionidae</taxon>
        <taxon>Dryophthorinae</taxon>
        <taxon>Sitophilus</taxon>
    </lineage>
</organism>
<dbReference type="InterPro" id="IPR037033">
    <property type="entry name" value="DNA-dir_RNAP_su2_hyb_sf"/>
</dbReference>
<evidence type="ECO:0000256" key="7">
    <source>
        <dbReference type="ARBA" id="ARBA00022833"/>
    </source>
</evidence>
<feature type="domain" description="RNA polymerase Rpb2" evidence="15">
    <location>
        <begin position="134"/>
        <end position="195"/>
    </location>
</feature>
<evidence type="ECO:0000259" key="16">
    <source>
        <dbReference type="Pfam" id="PF04567"/>
    </source>
</evidence>
<evidence type="ECO:0000256" key="1">
    <source>
        <dbReference type="ARBA" id="ARBA00004123"/>
    </source>
</evidence>
<sequence>MRSELIANCLVYAISTGNWTIKRFRMERLGVTQVLSRLSYISALGMMTRVNSQFESTRKVSGPRSLQPSQWGMLCPSDTPEGESCGLVKNLALMTHITTDIDEYPLIRLVRNCGVENIEMVASIAIHSSAAFIVFLNGNIVGITTNYRKLLKVFRLMRRKGKISNYVSIYPSFLHKCVYISSDGGRLCRPYIIVEHGIPLVNKHHMDELENGIRSFEDFLHDGLIEFLDVNEENDSYIACYEKDITVQTTHLEVATFTLLGVCAGLVPYPHHNQSPRNTYQCAMGKQAMGTIGYNQRNRMDTLLYNLVYPQIPMCKTKSIELTNFDKLPAGQNATIAVMSYSGYDIEDALILNKASIDRGFGRCLVYRNSKCIMKRYPNQTFDRIQGPLIDTQTNQSMWRHSCLDNDGIVSPGEQIQNKQILVNKSVPTVSAVPGATSNVAVEYKDTPLAYRNIESSYVEKALITTNEEDTTLIKILLRQTRRPEIGDKFSSRHGQKGVVGLIVEQEDMPFNEQGVCPDIIMNPHGYPSRMTVGKLMELLSGKAGTVEGKFHYGTAFGGSKVEDVGYELTRHGYNYQGKDVFYSGITGEPLEAYIYSGPVYYQKLKHMVQDKIHARARGPRAVLTRQPTEGRSRDGGLRLGEMERDCLIGYGASMMLVERLMVSSDQCEVDVCNQCGRLGYCGWCNSCKSSGQVSTILCPMLVNYY</sequence>
<dbReference type="EC" id="2.7.7.6" evidence="11"/>
<gene>
    <name evidence="18" type="primary">LOC115886312</name>
</gene>
<name>A0A6J2YCY6_SITOR</name>
<dbReference type="GeneID" id="115886312"/>
<dbReference type="GO" id="GO:0003899">
    <property type="term" value="F:DNA-directed RNA polymerase activity"/>
    <property type="evidence" value="ECO:0007669"/>
    <property type="project" value="UniProtKB-EC"/>
</dbReference>
<dbReference type="Proteomes" id="UP000504635">
    <property type="component" value="Unplaced"/>
</dbReference>
<protein>
    <recommendedName>
        <fullName evidence="11">DNA-directed RNA polymerase subunit beta</fullName>
        <ecNumber evidence="11">2.7.7.6</ecNumber>
    </recommendedName>
</protein>
<dbReference type="SUPFAM" id="SSF64484">
    <property type="entry name" value="beta and beta-prime subunits of DNA dependent RNA-polymerase"/>
    <property type="match status" value="1"/>
</dbReference>
<keyword evidence="3 11" id="KW-0240">DNA-directed RNA polymerase</keyword>
<dbReference type="InterPro" id="IPR007120">
    <property type="entry name" value="DNA-dir_RNAP_su2_dom"/>
</dbReference>
<dbReference type="InterPro" id="IPR007645">
    <property type="entry name" value="RNA_pol_Rpb2_3"/>
</dbReference>
<dbReference type="GO" id="GO:0005634">
    <property type="term" value="C:nucleus"/>
    <property type="evidence" value="ECO:0007669"/>
    <property type="project" value="UniProtKB-SubCell"/>
</dbReference>
<evidence type="ECO:0000256" key="2">
    <source>
        <dbReference type="ARBA" id="ARBA00006835"/>
    </source>
</evidence>
<evidence type="ECO:0000256" key="3">
    <source>
        <dbReference type="ARBA" id="ARBA00022478"/>
    </source>
</evidence>
<evidence type="ECO:0000259" key="15">
    <source>
        <dbReference type="Pfam" id="PF04566"/>
    </source>
</evidence>
<dbReference type="Gene3D" id="3.90.1800.10">
    <property type="entry name" value="RNA polymerase alpha subunit dimerisation domain"/>
    <property type="match status" value="1"/>
</dbReference>
<dbReference type="Gene3D" id="2.40.50.150">
    <property type="match status" value="1"/>
</dbReference>
<keyword evidence="8 11" id="KW-0804">Transcription</keyword>
<dbReference type="Pfam" id="PF04566">
    <property type="entry name" value="RNA_pol_Rpb2_4"/>
    <property type="match status" value="1"/>
</dbReference>
<feature type="domain" description="RNA polymerase Rpb2" evidence="14">
    <location>
        <begin position="33"/>
        <end position="97"/>
    </location>
</feature>
<feature type="domain" description="DNA-directed RNA polymerase subunit 2 hybrid-binding" evidence="12">
    <location>
        <begin position="263"/>
        <end position="634"/>
    </location>
</feature>
<dbReference type="Pfam" id="PF00562">
    <property type="entry name" value="RNA_pol_Rpb2_6"/>
    <property type="match status" value="1"/>
</dbReference>
<dbReference type="InterPro" id="IPR007641">
    <property type="entry name" value="RNA_pol_Rpb2_7"/>
</dbReference>
<dbReference type="GO" id="GO:0003677">
    <property type="term" value="F:DNA binding"/>
    <property type="evidence" value="ECO:0007669"/>
    <property type="project" value="InterPro"/>
</dbReference>
<evidence type="ECO:0000256" key="11">
    <source>
        <dbReference type="RuleBase" id="RU363031"/>
    </source>
</evidence>
<keyword evidence="17" id="KW-1185">Reference proteome</keyword>
<dbReference type="GO" id="GO:0000428">
    <property type="term" value="C:DNA-directed RNA polymerase complex"/>
    <property type="evidence" value="ECO:0007669"/>
    <property type="project" value="UniProtKB-KW"/>
</dbReference>
<dbReference type="KEGG" id="soy:115886312"/>
<dbReference type="Pfam" id="PF04565">
    <property type="entry name" value="RNA_pol_Rpb2_3"/>
    <property type="match status" value="1"/>
</dbReference>
<dbReference type="AlphaFoldDB" id="A0A6J2YCY6"/>
<dbReference type="InterPro" id="IPR015712">
    <property type="entry name" value="DNA-dir_RNA_pol_su2"/>
</dbReference>
<accession>A0A6J2YCY6</accession>
<dbReference type="Pfam" id="PF04567">
    <property type="entry name" value="RNA_pol_Rpb2_5"/>
    <property type="match status" value="1"/>
</dbReference>
<dbReference type="GO" id="GO:0006351">
    <property type="term" value="P:DNA-templated transcription"/>
    <property type="evidence" value="ECO:0007669"/>
    <property type="project" value="InterPro"/>
</dbReference>
<evidence type="ECO:0000256" key="5">
    <source>
        <dbReference type="ARBA" id="ARBA00022695"/>
    </source>
</evidence>
<dbReference type="PROSITE" id="PS01166">
    <property type="entry name" value="RNA_POL_BETA"/>
    <property type="match status" value="1"/>
</dbReference>
<comment type="catalytic activity">
    <reaction evidence="11">
        <text>RNA(n) + a ribonucleoside 5'-triphosphate = RNA(n+1) + diphosphate</text>
        <dbReference type="Rhea" id="RHEA:21248"/>
        <dbReference type="Rhea" id="RHEA-COMP:14527"/>
        <dbReference type="Rhea" id="RHEA-COMP:17342"/>
        <dbReference type="ChEBI" id="CHEBI:33019"/>
        <dbReference type="ChEBI" id="CHEBI:61557"/>
        <dbReference type="ChEBI" id="CHEBI:140395"/>
        <dbReference type="EC" id="2.7.7.6"/>
    </reaction>
</comment>
<dbReference type="Pfam" id="PF04560">
    <property type="entry name" value="RNA_pol_Rpb2_7"/>
    <property type="match status" value="1"/>
</dbReference>
<keyword evidence="7" id="KW-0862">Zinc</keyword>
<dbReference type="GO" id="GO:0046872">
    <property type="term" value="F:metal ion binding"/>
    <property type="evidence" value="ECO:0007669"/>
    <property type="project" value="UniProtKB-KW"/>
</dbReference>
<evidence type="ECO:0000313" key="18">
    <source>
        <dbReference type="RefSeq" id="XP_030761267.1"/>
    </source>
</evidence>
<dbReference type="Gene3D" id="2.40.270.10">
    <property type="entry name" value="DNA-directed RNA polymerase, subunit 2, domain 6"/>
    <property type="match status" value="1"/>
</dbReference>
<evidence type="ECO:0000256" key="9">
    <source>
        <dbReference type="ARBA" id="ARBA00023242"/>
    </source>
</evidence>
<dbReference type="InterPro" id="IPR007121">
    <property type="entry name" value="RNA_pol_bsu_CS"/>
</dbReference>
<reference evidence="18" key="1">
    <citation type="submission" date="2025-08" db="UniProtKB">
        <authorList>
            <consortium name="RefSeq"/>
        </authorList>
    </citation>
    <scope>IDENTIFICATION</scope>
    <source>
        <tissue evidence="18">Gonads</tissue>
    </source>
</reference>
<dbReference type="FunFam" id="2.40.50.150:FF:000003">
    <property type="entry name" value="DNA-directed RNA polymerase subunit beta"/>
    <property type="match status" value="1"/>
</dbReference>
<evidence type="ECO:0000256" key="4">
    <source>
        <dbReference type="ARBA" id="ARBA00022679"/>
    </source>
</evidence>
<evidence type="ECO:0000259" key="14">
    <source>
        <dbReference type="Pfam" id="PF04565"/>
    </source>
</evidence>
<dbReference type="OrthoDB" id="10248617at2759"/>
<comment type="function">
    <text evidence="11">DNA-dependent RNA polymerase catalyzes the transcription of DNA into RNA using the four ribonucleoside triphosphates as substrates.</text>
</comment>
<feature type="domain" description="RNA polymerase Rpb2" evidence="13">
    <location>
        <begin position="636"/>
        <end position="699"/>
    </location>
</feature>
<comment type="subcellular location">
    <subcellularLocation>
        <location evidence="1">Nucleus</location>
    </subcellularLocation>
</comment>
<keyword evidence="4 11" id="KW-0808">Transferase</keyword>
<feature type="domain" description="RNA polymerase Rpb2" evidence="16">
    <location>
        <begin position="216"/>
        <end position="248"/>
    </location>
</feature>
<dbReference type="Gene3D" id="3.90.1100.10">
    <property type="match status" value="1"/>
</dbReference>
<comment type="similarity">
    <text evidence="2 10">Belongs to the RNA polymerase beta chain family.</text>
</comment>
<keyword evidence="6" id="KW-0479">Metal-binding</keyword>
<dbReference type="InterPro" id="IPR007647">
    <property type="entry name" value="RNA_pol_Rpb2_5"/>
</dbReference>
<dbReference type="GO" id="GO:0032549">
    <property type="term" value="F:ribonucleoside binding"/>
    <property type="evidence" value="ECO:0007669"/>
    <property type="project" value="InterPro"/>
</dbReference>
<dbReference type="FunFam" id="2.40.270.10:FF:000006">
    <property type="entry name" value="DNA-directed RNA polymerase subunit beta"/>
    <property type="match status" value="1"/>
</dbReference>
<keyword evidence="5 11" id="KW-0548">Nucleotidyltransferase</keyword>
<dbReference type="InterPro" id="IPR014724">
    <property type="entry name" value="RNA_pol_RPB2_OB-fold"/>
</dbReference>
<evidence type="ECO:0000256" key="6">
    <source>
        <dbReference type="ARBA" id="ARBA00022723"/>
    </source>
</evidence>
<dbReference type="InParanoid" id="A0A6J2YCY6"/>
<evidence type="ECO:0000259" key="13">
    <source>
        <dbReference type="Pfam" id="PF04560"/>
    </source>
</evidence>
<proteinExistence type="inferred from homology"/>
<dbReference type="FunFam" id="2.40.270.10:FF:000011">
    <property type="entry name" value="DNA-directed RNA polymerase subunit beta"/>
    <property type="match status" value="1"/>
</dbReference>
<evidence type="ECO:0000256" key="8">
    <source>
        <dbReference type="ARBA" id="ARBA00023163"/>
    </source>
</evidence>
<evidence type="ECO:0000259" key="12">
    <source>
        <dbReference type="Pfam" id="PF00562"/>
    </source>
</evidence>
<keyword evidence="9" id="KW-0539">Nucleus</keyword>
<evidence type="ECO:0000313" key="17">
    <source>
        <dbReference type="Proteomes" id="UP000504635"/>
    </source>
</evidence>
<evidence type="ECO:0000256" key="10">
    <source>
        <dbReference type="RuleBase" id="RU000434"/>
    </source>
</evidence>
<dbReference type="PANTHER" id="PTHR20856">
    <property type="entry name" value="DNA-DIRECTED RNA POLYMERASE I SUBUNIT 2"/>
    <property type="match status" value="1"/>
</dbReference>
<dbReference type="CDD" id="cd00653">
    <property type="entry name" value="RNA_pol_B_RPB2"/>
    <property type="match status" value="1"/>
</dbReference>
<dbReference type="RefSeq" id="XP_030761267.1">
    <property type="nucleotide sequence ID" value="XM_030905407.1"/>
</dbReference>
<dbReference type="InterPro" id="IPR007646">
    <property type="entry name" value="RNA_pol_Rpb2_4"/>
</dbReference>